<gene>
    <name evidence="1" type="ORF">AWM79_15835</name>
</gene>
<evidence type="ECO:0000313" key="2">
    <source>
        <dbReference type="Proteomes" id="UP000063229"/>
    </source>
</evidence>
<name>A0A0X1T411_PSEAA</name>
<organism evidence="1 2">
    <name type="scientific">Pseudomonas agarici</name>
    <dbReference type="NCBI Taxonomy" id="46677"/>
    <lineage>
        <taxon>Bacteria</taxon>
        <taxon>Pseudomonadati</taxon>
        <taxon>Pseudomonadota</taxon>
        <taxon>Gammaproteobacteria</taxon>
        <taxon>Pseudomonadales</taxon>
        <taxon>Pseudomonadaceae</taxon>
        <taxon>Pseudomonas</taxon>
    </lineage>
</organism>
<dbReference type="Proteomes" id="UP000063229">
    <property type="component" value="Chromosome"/>
</dbReference>
<protein>
    <submittedName>
        <fullName evidence="1">Uncharacterized protein</fullName>
    </submittedName>
</protein>
<dbReference type="EMBL" id="CP014135">
    <property type="protein sequence ID" value="AMB86692.1"/>
    <property type="molecule type" value="Genomic_DNA"/>
</dbReference>
<keyword evidence="2" id="KW-1185">Reference proteome</keyword>
<sequence>MRHGPSLQFASDKNIFEALIQHKVDNTTLSALFEKRNTIVSRKTSREKLAEYFSRLPHDYYDHRTIAQRLGVRAWRERTASMDVCGDIKTDDVQSILDEIKHAARLGSDTISATRNEQNFIIHASYTTIDYKKSEFSQLQHRTGEIELLKTATGYRIRNTDSEFMNNLREKLVHKLDSTVEGGIEKVNISLFDVLTPGLRTKFFYELINGLQGFSRRDVSDIYAFKPKPNKSDSEEELSSDADETHVERVFLRGNGVTRSKFLLSLTDENEYYIIKAGWTATKTVGNGDVYDIEAVFSDPRDCTGFSFLLKGVYPYQNGRLGKRRPPVMKELEEISVVIEERARELSASLKNDFINGSI</sequence>
<reference evidence="1 2" key="1">
    <citation type="submission" date="2016-01" db="EMBL/GenBank/DDBJ databases">
        <authorList>
            <person name="McClelland M."/>
            <person name="Jain A."/>
            <person name="Saraogi P."/>
            <person name="Mendelson R."/>
            <person name="Westerman R."/>
            <person name="SanMiguel P."/>
            <person name="Csonka L."/>
        </authorList>
    </citation>
    <scope>NUCLEOTIDE SEQUENCE [LARGE SCALE GENOMIC DNA]</scope>
    <source>
        <strain evidence="1 2">NCPPB 2472</strain>
    </source>
</reference>
<evidence type="ECO:0000313" key="1">
    <source>
        <dbReference type="EMBL" id="AMB86692.1"/>
    </source>
</evidence>
<dbReference type="RefSeq" id="WP_060783235.1">
    <property type="nucleotide sequence ID" value="NZ_CP014135.1"/>
</dbReference>
<accession>A0A0X1T411</accession>
<proteinExistence type="predicted"/>
<dbReference type="KEGG" id="pagb:AWM79_15835"/>
<dbReference type="STRING" id="46677.AWM79_15835"/>
<dbReference type="AlphaFoldDB" id="A0A0X1T411"/>